<proteinExistence type="predicted"/>
<name>J3N352_ORYBR</name>
<keyword evidence="2" id="KW-1185">Reference proteome</keyword>
<evidence type="ECO:0008006" key="3">
    <source>
        <dbReference type="Google" id="ProtNLM"/>
    </source>
</evidence>
<dbReference type="Proteomes" id="UP000006038">
    <property type="component" value="Chromosome 10"/>
</dbReference>
<sequence length="70" mass="7606">PLAVVQKGARPALGWVKLNTDGALNLQDGVAGAGIVAWDTGNFGTAECRRYTISVIQAQWRCWRVEMQSC</sequence>
<evidence type="ECO:0000313" key="2">
    <source>
        <dbReference type="Proteomes" id="UP000006038"/>
    </source>
</evidence>
<dbReference type="AlphaFoldDB" id="J3N352"/>
<evidence type="ECO:0000313" key="1">
    <source>
        <dbReference type="EnsemblPlants" id="OB10G19500.1"/>
    </source>
</evidence>
<dbReference type="Gramene" id="OB10G19500.1">
    <property type="protein sequence ID" value="OB10G19500.1"/>
    <property type="gene ID" value="OB10G19500"/>
</dbReference>
<organism evidence="1">
    <name type="scientific">Oryza brachyantha</name>
    <name type="common">malo sina</name>
    <dbReference type="NCBI Taxonomy" id="4533"/>
    <lineage>
        <taxon>Eukaryota</taxon>
        <taxon>Viridiplantae</taxon>
        <taxon>Streptophyta</taxon>
        <taxon>Embryophyta</taxon>
        <taxon>Tracheophyta</taxon>
        <taxon>Spermatophyta</taxon>
        <taxon>Magnoliopsida</taxon>
        <taxon>Liliopsida</taxon>
        <taxon>Poales</taxon>
        <taxon>Poaceae</taxon>
        <taxon>BOP clade</taxon>
        <taxon>Oryzoideae</taxon>
        <taxon>Oryzeae</taxon>
        <taxon>Oryzinae</taxon>
        <taxon>Oryza</taxon>
    </lineage>
</organism>
<reference evidence="1" key="2">
    <citation type="submission" date="2013-04" db="UniProtKB">
        <authorList>
            <consortium name="EnsemblPlants"/>
        </authorList>
    </citation>
    <scope>IDENTIFICATION</scope>
</reference>
<dbReference type="HOGENOM" id="CLU_2765346_0_0_1"/>
<reference evidence="1" key="1">
    <citation type="journal article" date="2013" name="Nat. Commun.">
        <title>Whole-genome sequencing of Oryza brachyantha reveals mechanisms underlying Oryza genome evolution.</title>
        <authorList>
            <person name="Chen J."/>
            <person name="Huang Q."/>
            <person name="Gao D."/>
            <person name="Wang J."/>
            <person name="Lang Y."/>
            <person name="Liu T."/>
            <person name="Li B."/>
            <person name="Bai Z."/>
            <person name="Luis Goicoechea J."/>
            <person name="Liang C."/>
            <person name="Chen C."/>
            <person name="Zhang W."/>
            <person name="Sun S."/>
            <person name="Liao Y."/>
            <person name="Zhang X."/>
            <person name="Yang L."/>
            <person name="Song C."/>
            <person name="Wang M."/>
            <person name="Shi J."/>
            <person name="Liu G."/>
            <person name="Liu J."/>
            <person name="Zhou H."/>
            <person name="Zhou W."/>
            <person name="Yu Q."/>
            <person name="An N."/>
            <person name="Chen Y."/>
            <person name="Cai Q."/>
            <person name="Wang B."/>
            <person name="Liu B."/>
            <person name="Min J."/>
            <person name="Huang Y."/>
            <person name="Wu H."/>
            <person name="Li Z."/>
            <person name="Zhang Y."/>
            <person name="Yin Y."/>
            <person name="Song W."/>
            <person name="Jiang J."/>
            <person name="Jackson S.A."/>
            <person name="Wing R.A."/>
            <person name="Wang J."/>
            <person name="Chen M."/>
        </authorList>
    </citation>
    <scope>NUCLEOTIDE SEQUENCE [LARGE SCALE GENOMIC DNA]</scope>
    <source>
        <strain evidence="1">cv. IRGC 101232</strain>
    </source>
</reference>
<protein>
    <recommendedName>
        <fullName evidence="3">RNase H type-1 domain-containing protein</fullName>
    </recommendedName>
</protein>
<dbReference type="EnsemblPlants" id="OB10G19500.1">
    <property type="protein sequence ID" value="OB10G19500.1"/>
    <property type="gene ID" value="OB10G19500"/>
</dbReference>
<accession>J3N352</accession>